<dbReference type="PROSITE" id="PS50057">
    <property type="entry name" value="FERM_3"/>
    <property type="match status" value="1"/>
</dbReference>
<dbReference type="InterPro" id="IPR014352">
    <property type="entry name" value="FERM/acyl-CoA-bd_prot_sf"/>
</dbReference>
<dbReference type="GO" id="GO:0005925">
    <property type="term" value="C:focal adhesion"/>
    <property type="evidence" value="ECO:0007669"/>
    <property type="project" value="TreeGrafter"/>
</dbReference>
<dbReference type="GO" id="GO:0098609">
    <property type="term" value="P:cell-cell adhesion"/>
    <property type="evidence" value="ECO:0007669"/>
    <property type="project" value="TreeGrafter"/>
</dbReference>
<name>A0A452SWR0_URSAM</name>
<dbReference type="CDD" id="cd14473">
    <property type="entry name" value="FERM_B-lobe"/>
    <property type="match status" value="1"/>
</dbReference>
<dbReference type="STRING" id="9643.ENSUAMP00000037462"/>
<dbReference type="FunFam" id="1.20.80.10:FF:000007">
    <property type="entry name" value="Talin 2"/>
    <property type="match status" value="1"/>
</dbReference>
<protein>
    <recommendedName>
        <fullName evidence="1">FERM domain-containing protein</fullName>
    </recommendedName>
</protein>
<dbReference type="InterPro" id="IPR035963">
    <property type="entry name" value="FERM_2"/>
</dbReference>
<keyword evidence="3" id="KW-1185">Reference proteome</keyword>
<dbReference type="GO" id="GO:0030036">
    <property type="term" value="P:actin cytoskeleton organization"/>
    <property type="evidence" value="ECO:0007669"/>
    <property type="project" value="TreeGrafter"/>
</dbReference>
<dbReference type="InterPro" id="IPR000299">
    <property type="entry name" value="FERM_domain"/>
</dbReference>
<dbReference type="Gene3D" id="1.20.80.10">
    <property type="match status" value="1"/>
</dbReference>
<dbReference type="GO" id="GO:0005886">
    <property type="term" value="C:plasma membrane"/>
    <property type="evidence" value="ECO:0007669"/>
    <property type="project" value="TreeGrafter"/>
</dbReference>
<sequence>MVALSLKICVRHCNVVKTMQFEPSTAVYDACRVIRERVPEAQTGQASDYGLFLSDEDPRKGIWLEAGRTLDYYMLRNGDILEYKKKQRPQKIRMLDGSVKTVMVDDSKTVGELLVTICSRIGITNYEEYSLIQETIEEKKEEGTGTLKKDRTLLRDERKMEKLKAKLHTDDDLNWLDHSRTFREQGVDEHETLLLRRKFFYSDQNVDSRDPVQLNLLYVQARDDILNGSHPVSFEKACEFGGFQAQIQFGPHVEHKHKPGFLDLKEFLPKEYIKQRGAEKKIFQHAQCFGLCTHSFLSFSIVLYV</sequence>
<proteinExistence type="predicted"/>
<dbReference type="Pfam" id="PF00373">
    <property type="entry name" value="FERM_M"/>
    <property type="match status" value="1"/>
</dbReference>
<evidence type="ECO:0000313" key="3">
    <source>
        <dbReference type="Proteomes" id="UP000291022"/>
    </source>
</evidence>
<dbReference type="PANTHER" id="PTHR19981:SF34">
    <property type="entry name" value="TALIN-2"/>
    <property type="match status" value="1"/>
</dbReference>
<reference evidence="2" key="2">
    <citation type="submission" date="2025-08" db="UniProtKB">
        <authorList>
            <consortium name="Ensembl"/>
        </authorList>
    </citation>
    <scope>IDENTIFICATION</scope>
</reference>
<dbReference type="Ensembl" id="ENSUAMT00000041700.1">
    <property type="protein sequence ID" value="ENSUAMP00000037462.1"/>
    <property type="gene ID" value="ENSUAMG00000028363.1"/>
</dbReference>
<organism evidence="2 3">
    <name type="scientific">Ursus americanus</name>
    <name type="common">American black bear</name>
    <name type="synonym">Euarctos americanus</name>
    <dbReference type="NCBI Taxonomy" id="9643"/>
    <lineage>
        <taxon>Eukaryota</taxon>
        <taxon>Metazoa</taxon>
        <taxon>Chordata</taxon>
        <taxon>Craniata</taxon>
        <taxon>Vertebrata</taxon>
        <taxon>Euteleostomi</taxon>
        <taxon>Mammalia</taxon>
        <taxon>Eutheria</taxon>
        <taxon>Laurasiatheria</taxon>
        <taxon>Carnivora</taxon>
        <taxon>Caniformia</taxon>
        <taxon>Ursidae</taxon>
        <taxon>Ursus</taxon>
    </lineage>
</organism>
<dbReference type="Proteomes" id="UP000291022">
    <property type="component" value="Unassembled WGS sequence"/>
</dbReference>
<dbReference type="OMA" id="ITICTRI"/>
<dbReference type="Gene3D" id="3.10.20.90">
    <property type="entry name" value="Phosphatidylinositol 3-kinase Catalytic Subunit, Chain A, domain 1"/>
    <property type="match status" value="2"/>
</dbReference>
<dbReference type="GO" id="GO:0005737">
    <property type="term" value="C:cytoplasm"/>
    <property type="evidence" value="ECO:0007669"/>
    <property type="project" value="TreeGrafter"/>
</dbReference>
<reference evidence="2" key="3">
    <citation type="submission" date="2025-09" db="UniProtKB">
        <authorList>
            <consortium name="Ensembl"/>
        </authorList>
    </citation>
    <scope>IDENTIFICATION</scope>
</reference>
<dbReference type="GO" id="GO:0005178">
    <property type="term" value="F:integrin binding"/>
    <property type="evidence" value="ECO:0007669"/>
    <property type="project" value="TreeGrafter"/>
</dbReference>
<dbReference type="SMART" id="SM00295">
    <property type="entry name" value="B41"/>
    <property type="match status" value="1"/>
</dbReference>
<reference evidence="3" key="1">
    <citation type="submission" date="2016-06" db="EMBL/GenBank/DDBJ databases">
        <title>De novo assembly and RNA-Seq shows season-dependent expression and editing in black bear kidneys.</title>
        <authorList>
            <person name="Korstanje R."/>
            <person name="Srivastava A."/>
            <person name="Sarsani V.K."/>
            <person name="Sheehan S.M."/>
            <person name="Seger R.L."/>
            <person name="Barter M.E."/>
            <person name="Lindqvist C."/>
            <person name="Brody L.C."/>
            <person name="Mullikin J.C."/>
        </authorList>
    </citation>
    <scope>NUCLEOTIDE SEQUENCE [LARGE SCALE GENOMIC DNA]</scope>
</reference>
<dbReference type="InterPro" id="IPR029071">
    <property type="entry name" value="Ubiquitin-like_domsf"/>
</dbReference>
<dbReference type="InterPro" id="IPR032425">
    <property type="entry name" value="FERM_f0"/>
</dbReference>
<dbReference type="FunFam" id="3.10.20.90:FF:000066">
    <property type="entry name" value="Talin 1"/>
    <property type="match status" value="1"/>
</dbReference>
<dbReference type="AlphaFoldDB" id="A0A452SWR0"/>
<dbReference type="SUPFAM" id="SSF54236">
    <property type="entry name" value="Ubiquitin-like"/>
    <property type="match status" value="1"/>
</dbReference>
<dbReference type="InterPro" id="IPR019748">
    <property type="entry name" value="FERM_central"/>
</dbReference>
<feature type="domain" description="FERM" evidence="1">
    <location>
        <begin position="88"/>
        <end position="305"/>
    </location>
</feature>
<dbReference type="SUPFAM" id="SSF47031">
    <property type="entry name" value="Second domain of FERM"/>
    <property type="match status" value="1"/>
</dbReference>
<dbReference type="InterPro" id="IPR019749">
    <property type="entry name" value="Band_41_domain"/>
</dbReference>
<dbReference type="PANTHER" id="PTHR19981">
    <property type="entry name" value="TALIN"/>
    <property type="match status" value="1"/>
</dbReference>
<accession>A0A452SWR0</accession>
<dbReference type="Pfam" id="PF21989">
    <property type="entry name" value="RA_2"/>
    <property type="match status" value="1"/>
</dbReference>
<evidence type="ECO:0000259" key="1">
    <source>
        <dbReference type="PROSITE" id="PS50057"/>
    </source>
</evidence>
<evidence type="ECO:0000313" key="2">
    <source>
        <dbReference type="Ensembl" id="ENSUAMP00000037462.1"/>
    </source>
</evidence>
<dbReference type="Pfam" id="PF16511">
    <property type="entry name" value="FERM_f0"/>
    <property type="match status" value="1"/>
</dbReference>
<dbReference type="GeneTree" id="ENSGT00940000154699"/>
<dbReference type="FunFam" id="3.10.20.90:FF:000028">
    <property type="entry name" value="Talin 2"/>
    <property type="match status" value="1"/>
</dbReference>